<evidence type="ECO:0000313" key="3">
    <source>
        <dbReference type="Proteomes" id="UP000254647"/>
    </source>
</evidence>
<name>A0A0Q3I4C3_ECOLX</name>
<evidence type="ECO:0000313" key="2">
    <source>
        <dbReference type="EMBL" id="STC88477.1"/>
    </source>
</evidence>
<proteinExistence type="predicted"/>
<reference evidence="2 3" key="1">
    <citation type="submission" date="2018-06" db="EMBL/GenBank/DDBJ databases">
        <authorList>
            <consortium name="Pathogen Informatics"/>
            <person name="Doyle S."/>
        </authorList>
    </citation>
    <scope>NUCLEOTIDE SEQUENCE [LARGE SCALE GENOMIC DNA]</scope>
    <source>
        <strain evidence="2 3">NCTC10767</strain>
    </source>
</reference>
<dbReference type="RefSeq" id="WP_000268548.1">
    <property type="nucleotide sequence ID" value="NZ_CAJSIA010000001.1"/>
</dbReference>
<protein>
    <submittedName>
        <fullName evidence="1">DUF4406 domain-containing protein</fullName>
    </submittedName>
    <submittedName>
        <fullName evidence="2">Phage protein</fullName>
    </submittedName>
</protein>
<accession>A0A0Q3I4C3</accession>
<dbReference type="SUPFAM" id="SSF52309">
    <property type="entry name" value="N-(deoxy)ribosyltransferase-like"/>
    <property type="match status" value="1"/>
</dbReference>
<reference evidence="4" key="3">
    <citation type="submission" date="2020-06" db="EMBL/GenBank/DDBJ databases">
        <title>Identification and Characterisation of Fosfomycin Resistance in Escherichia coli Urinary Tract Infection Isolates from Australia.</title>
        <authorList>
            <person name="Mowlaboccus S."/>
            <person name="Daley D."/>
            <person name="Pang S."/>
            <person name="Gottlieb T."/>
            <person name="Nimmo G.R."/>
            <person name="George N."/>
            <person name="Korman T.M."/>
            <person name="Strietberg R."/>
            <person name="Robson J."/>
            <person name="Peachey G."/>
            <person name="Collignon P."/>
            <person name="Bradbury S."/>
            <person name="Colombi E."/>
            <person name="Ramsay J.P."/>
            <person name="Rogers B.A."/>
            <person name="Coombs G.W."/>
        </authorList>
    </citation>
    <scope>NUCLEOTIDE SEQUENCE [LARGE SCALE GENOMIC DNA]</scope>
    <source>
        <strain evidence="4">EC2</strain>
    </source>
</reference>
<evidence type="ECO:0000313" key="1">
    <source>
        <dbReference type="EMBL" id="QLG57247.1"/>
    </source>
</evidence>
<evidence type="ECO:0000313" key="4">
    <source>
        <dbReference type="Proteomes" id="UP000509796"/>
    </source>
</evidence>
<gene>
    <name evidence="1" type="ORF">HX136_10425</name>
    <name evidence="2" type="ORF">NCTC10767_04780</name>
</gene>
<reference evidence="1" key="4">
    <citation type="submission" date="2020-06" db="EMBL/GenBank/DDBJ databases">
        <authorList>
            <person name="Ramsay J.P."/>
            <person name="Colombi E."/>
            <person name="Mowlaboccus S."/>
        </authorList>
    </citation>
    <scope>NUCLEOTIDE SEQUENCE</scope>
    <source>
        <strain evidence="1">EC2</strain>
    </source>
</reference>
<dbReference type="Pfam" id="PF14359">
    <property type="entry name" value="DUF4406"/>
    <property type="match status" value="1"/>
</dbReference>
<sequence length="116" mass="12637">MAVIYIAGPMTGYKDHNRTAFFTEAMRLAADGHVVLNPATLPEGLSQQQYMSICIPMLMCADAIYLLEGWVDSAGARAEYVMALKLNMPVSFPENRAAGETVAQLLHKSKATQATE</sequence>
<dbReference type="Proteomes" id="UP000509796">
    <property type="component" value="Chromosome"/>
</dbReference>
<dbReference type="Proteomes" id="UP000254647">
    <property type="component" value="Unassembled WGS sequence"/>
</dbReference>
<dbReference type="InterPro" id="IPR025518">
    <property type="entry name" value="DUF4406"/>
</dbReference>
<dbReference type="EMBL" id="CP058571">
    <property type="protein sequence ID" value="QLG57247.1"/>
    <property type="molecule type" value="Genomic_DNA"/>
</dbReference>
<reference evidence="1" key="2">
    <citation type="journal article" date="2020" name="Int. J. Antimicrob. Agents">
        <title>Identification and characterisation of fosfomycin resistance in Escherichia coli urinary tract infection isolates from Australia.</title>
        <authorList>
            <person name="Mowlaboccus S."/>
            <person name="Daley D."/>
            <person name="Pang S."/>
            <person name="Gottlieb T."/>
            <person name="Merlino J."/>
            <person name="Nimmo G.R."/>
            <person name="George N."/>
            <person name="Korman T.M."/>
            <person name="Streitberg R."/>
            <person name="Robson J."/>
            <person name="Peachey G."/>
            <person name="Collignon P."/>
            <person name="Bradbury S."/>
            <person name="Colombi E."/>
            <person name="Ramsay J.P."/>
            <person name="Rogers B.A."/>
            <person name="Coombs G.W."/>
        </authorList>
    </citation>
    <scope>NUCLEOTIDE SEQUENCE</scope>
    <source>
        <strain evidence="1">EC2</strain>
    </source>
</reference>
<organism evidence="2 3">
    <name type="scientific">Escherichia coli</name>
    <dbReference type="NCBI Taxonomy" id="562"/>
    <lineage>
        <taxon>Bacteria</taxon>
        <taxon>Pseudomonadati</taxon>
        <taxon>Pseudomonadota</taxon>
        <taxon>Gammaproteobacteria</taxon>
        <taxon>Enterobacterales</taxon>
        <taxon>Enterobacteriaceae</taxon>
        <taxon>Escherichia</taxon>
    </lineage>
</organism>
<dbReference type="Gene3D" id="3.40.50.10400">
    <property type="entry name" value="Hypothetical protein PA1492"/>
    <property type="match status" value="1"/>
</dbReference>
<dbReference type="AlphaFoldDB" id="A0A0Q3I4C3"/>
<dbReference type="EMBL" id="UFXW01000004">
    <property type="protein sequence ID" value="STC88477.1"/>
    <property type="molecule type" value="Genomic_DNA"/>
</dbReference>